<dbReference type="OrthoDB" id="1719780at2759"/>
<keyword evidence="6" id="KW-1185">Reference proteome</keyword>
<feature type="compositionally biased region" description="Basic and acidic residues" evidence="4">
    <location>
        <begin position="218"/>
        <end position="229"/>
    </location>
</feature>
<feature type="compositionally biased region" description="Low complexity" evidence="4">
    <location>
        <begin position="45"/>
        <end position="54"/>
    </location>
</feature>
<dbReference type="AlphaFoldDB" id="A0A811NWW1"/>
<feature type="region of interest" description="Disordered" evidence="4">
    <location>
        <begin position="29"/>
        <end position="81"/>
    </location>
</feature>
<gene>
    <name evidence="5" type="ORF">NCGR_LOCUS20065</name>
</gene>
<dbReference type="PANTHER" id="PTHR47985:SF39">
    <property type="entry name" value="SERINE_THREONINE-PROTEIN KINASE PBL23-RELATED"/>
    <property type="match status" value="1"/>
</dbReference>
<comment type="caution">
    <text evidence="5">The sequence shown here is derived from an EMBL/GenBank/DDBJ whole genome shotgun (WGS) entry which is preliminary data.</text>
</comment>
<dbReference type="EMBL" id="CAJGYO010000005">
    <property type="protein sequence ID" value="CAD6229540.1"/>
    <property type="molecule type" value="Genomic_DNA"/>
</dbReference>
<evidence type="ECO:0000313" key="5">
    <source>
        <dbReference type="EMBL" id="CAD6229540.1"/>
    </source>
</evidence>
<feature type="compositionally biased region" description="Basic and acidic residues" evidence="4">
    <location>
        <begin position="196"/>
        <end position="210"/>
    </location>
</feature>
<keyword evidence="2" id="KW-0808">Transferase</keyword>
<dbReference type="Proteomes" id="UP000604825">
    <property type="component" value="Unassembled WGS sequence"/>
</dbReference>
<evidence type="ECO:0000313" key="6">
    <source>
        <dbReference type="Proteomes" id="UP000604825"/>
    </source>
</evidence>
<accession>A0A811NWW1</accession>
<keyword evidence="2" id="KW-0723">Serine/threonine-protein kinase</keyword>
<evidence type="ECO:0000256" key="2">
    <source>
        <dbReference type="ARBA" id="ARBA00022527"/>
    </source>
</evidence>
<name>A0A811NWW1_9POAL</name>
<dbReference type="GO" id="GO:0016020">
    <property type="term" value="C:membrane"/>
    <property type="evidence" value="ECO:0007669"/>
    <property type="project" value="UniProtKB-SubCell"/>
</dbReference>
<comment type="subcellular location">
    <subcellularLocation>
        <location evidence="1">Membrane</location>
    </subcellularLocation>
</comment>
<feature type="compositionally biased region" description="Basic residues" evidence="4">
    <location>
        <begin position="57"/>
        <end position="74"/>
    </location>
</feature>
<evidence type="ECO:0000256" key="4">
    <source>
        <dbReference type="SAM" id="MobiDB-lite"/>
    </source>
</evidence>
<sequence length="229" mass="24673">MGLFSSAAKRCSNGKRFLRSAGACCCSPSAASAPAGGVRGKEEASTSAPASAPADSKKKRWRKRKFWRKKKKAKKESGDGSGELADLVNNISAKSGKPIHPTATGTHADADADAHMRAWLMLRLPASPLLRDKRRFVKLADPLLGRRYPVKGLYQALAVASMCLQEDAASRPGISDVVAALSFLADPQYYPPEGMQAEHKSPDRGSDRDSSPSPPKADMIRADDEMKHR</sequence>
<dbReference type="GO" id="GO:0004674">
    <property type="term" value="F:protein serine/threonine kinase activity"/>
    <property type="evidence" value="ECO:0007669"/>
    <property type="project" value="UniProtKB-KW"/>
</dbReference>
<dbReference type="PANTHER" id="PTHR47985">
    <property type="entry name" value="OS07G0668900 PROTEIN"/>
    <property type="match status" value="1"/>
</dbReference>
<reference evidence="5" key="1">
    <citation type="submission" date="2020-10" db="EMBL/GenBank/DDBJ databases">
        <authorList>
            <person name="Han B."/>
            <person name="Lu T."/>
            <person name="Zhao Q."/>
            <person name="Huang X."/>
            <person name="Zhao Y."/>
        </authorList>
    </citation>
    <scope>NUCLEOTIDE SEQUENCE</scope>
</reference>
<keyword evidence="3" id="KW-0472">Membrane</keyword>
<feature type="region of interest" description="Disordered" evidence="4">
    <location>
        <begin position="190"/>
        <end position="229"/>
    </location>
</feature>
<proteinExistence type="predicted"/>
<keyword evidence="2" id="KW-0418">Kinase</keyword>
<evidence type="ECO:0000256" key="3">
    <source>
        <dbReference type="ARBA" id="ARBA00023136"/>
    </source>
</evidence>
<protein>
    <submittedName>
        <fullName evidence="5">Uncharacterized protein</fullName>
    </submittedName>
</protein>
<organism evidence="5 6">
    <name type="scientific">Miscanthus lutarioriparius</name>
    <dbReference type="NCBI Taxonomy" id="422564"/>
    <lineage>
        <taxon>Eukaryota</taxon>
        <taxon>Viridiplantae</taxon>
        <taxon>Streptophyta</taxon>
        <taxon>Embryophyta</taxon>
        <taxon>Tracheophyta</taxon>
        <taxon>Spermatophyta</taxon>
        <taxon>Magnoliopsida</taxon>
        <taxon>Liliopsida</taxon>
        <taxon>Poales</taxon>
        <taxon>Poaceae</taxon>
        <taxon>PACMAD clade</taxon>
        <taxon>Panicoideae</taxon>
        <taxon>Andropogonodae</taxon>
        <taxon>Andropogoneae</taxon>
        <taxon>Saccharinae</taxon>
        <taxon>Miscanthus</taxon>
    </lineage>
</organism>
<evidence type="ECO:0000256" key="1">
    <source>
        <dbReference type="ARBA" id="ARBA00004370"/>
    </source>
</evidence>